<keyword evidence="2" id="KW-1185">Reference proteome</keyword>
<dbReference type="EMBL" id="QJKJ01011190">
    <property type="protein sequence ID" value="RDX71819.1"/>
    <property type="molecule type" value="Genomic_DNA"/>
</dbReference>
<evidence type="ECO:0000313" key="1">
    <source>
        <dbReference type="EMBL" id="RDX71819.1"/>
    </source>
</evidence>
<dbReference type="Proteomes" id="UP000257109">
    <property type="component" value="Unassembled WGS sequence"/>
</dbReference>
<organism evidence="1 2">
    <name type="scientific">Mucuna pruriens</name>
    <name type="common">Velvet bean</name>
    <name type="synonym">Dolichos pruriens</name>
    <dbReference type="NCBI Taxonomy" id="157652"/>
    <lineage>
        <taxon>Eukaryota</taxon>
        <taxon>Viridiplantae</taxon>
        <taxon>Streptophyta</taxon>
        <taxon>Embryophyta</taxon>
        <taxon>Tracheophyta</taxon>
        <taxon>Spermatophyta</taxon>
        <taxon>Magnoliopsida</taxon>
        <taxon>eudicotyledons</taxon>
        <taxon>Gunneridae</taxon>
        <taxon>Pentapetalae</taxon>
        <taxon>rosids</taxon>
        <taxon>fabids</taxon>
        <taxon>Fabales</taxon>
        <taxon>Fabaceae</taxon>
        <taxon>Papilionoideae</taxon>
        <taxon>50 kb inversion clade</taxon>
        <taxon>NPAAA clade</taxon>
        <taxon>indigoferoid/millettioid clade</taxon>
        <taxon>Phaseoleae</taxon>
        <taxon>Mucuna</taxon>
    </lineage>
</organism>
<proteinExistence type="predicted"/>
<reference evidence="1" key="1">
    <citation type="submission" date="2018-05" db="EMBL/GenBank/DDBJ databases">
        <title>Draft genome of Mucuna pruriens seed.</title>
        <authorList>
            <person name="Nnadi N.E."/>
            <person name="Vos R."/>
            <person name="Hasami M.H."/>
            <person name="Devisetty U.K."/>
            <person name="Aguiy J.C."/>
        </authorList>
    </citation>
    <scope>NUCLEOTIDE SEQUENCE [LARGE SCALE GENOMIC DNA]</scope>
    <source>
        <strain evidence="1">JCA_2017</strain>
    </source>
</reference>
<gene>
    <name evidence="1" type="ORF">CR513_48780</name>
</gene>
<name>A0A371F0L3_MUCPR</name>
<sequence length="141" mass="16092">MVLKRVLPNLKDLRGKWASNYEGPYVVKQAFSRGALILTNPKGEDLKYLVNADSTNKICFQNAPRNGGFLSKAKLLAFQLSPWSTMTGLNEPVPGINVYRTKQKWQRQKKKSRTYPFYPINSLILPSIHPSIVQTVHPHRE</sequence>
<protein>
    <submittedName>
        <fullName evidence="1">Uncharacterized protein</fullName>
    </submittedName>
</protein>
<accession>A0A371F0L3</accession>
<comment type="caution">
    <text evidence="1">The sequence shown here is derived from an EMBL/GenBank/DDBJ whole genome shotgun (WGS) entry which is preliminary data.</text>
</comment>
<evidence type="ECO:0000313" key="2">
    <source>
        <dbReference type="Proteomes" id="UP000257109"/>
    </source>
</evidence>
<dbReference type="OrthoDB" id="1637540at2759"/>
<feature type="non-terminal residue" evidence="1">
    <location>
        <position position="1"/>
    </location>
</feature>
<dbReference type="AlphaFoldDB" id="A0A371F0L3"/>